<dbReference type="EMBL" id="LACB01000659">
    <property type="protein sequence ID" value="KAJ9481897.1"/>
    <property type="molecule type" value="Genomic_DNA"/>
</dbReference>
<evidence type="ECO:0000313" key="2">
    <source>
        <dbReference type="Proteomes" id="UP001227192"/>
    </source>
</evidence>
<accession>A0AAI9T6Z8</accession>
<evidence type="ECO:0000313" key="1">
    <source>
        <dbReference type="EMBL" id="KAJ9481897.1"/>
    </source>
</evidence>
<gene>
    <name evidence="1" type="ORF">VN97_g11559</name>
</gene>
<comment type="caution">
    <text evidence="1">The sequence shown here is derived from an EMBL/GenBank/DDBJ whole genome shotgun (WGS) entry which is preliminary data.</text>
</comment>
<proteinExistence type="predicted"/>
<protein>
    <submittedName>
        <fullName evidence="1">Uncharacterized protein</fullName>
    </submittedName>
</protein>
<reference evidence="1" key="2">
    <citation type="journal article" date="2016" name="Fungal Biol.">
        <title>Ochratoxin A production by Penicillium thymicola.</title>
        <authorList>
            <person name="Nguyen H.D.T."/>
            <person name="McMullin D.R."/>
            <person name="Ponomareva E."/>
            <person name="Riley R."/>
            <person name="Pomraning K.R."/>
            <person name="Baker S.E."/>
            <person name="Seifert K.A."/>
        </authorList>
    </citation>
    <scope>NUCLEOTIDE SEQUENCE</scope>
    <source>
        <strain evidence="1">DAOM 180753</strain>
    </source>
</reference>
<reference evidence="1" key="1">
    <citation type="submission" date="2015-06" db="EMBL/GenBank/DDBJ databases">
        <authorList>
            <person name="Nguyen H."/>
        </authorList>
    </citation>
    <scope>NUCLEOTIDE SEQUENCE</scope>
    <source>
        <strain evidence="1">DAOM 180753</strain>
    </source>
</reference>
<dbReference type="Proteomes" id="UP001227192">
    <property type="component" value="Unassembled WGS sequence"/>
</dbReference>
<sequence length="92" mass="10725">MRRETTREALDPQPPSHVLRLLQYYLVYACNIFWSLTSLRDFYSSTSNRAGETYELLFPALRKGYICTCGNFPLYRVHAGVASARNELHYML</sequence>
<dbReference type="AlphaFoldDB" id="A0AAI9T6Z8"/>
<organism evidence="1 2">
    <name type="scientific">Penicillium thymicola</name>
    <dbReference type="NCBI Taxonomy" id="293382"/>
    <lineage>
        <taxon>Eukaryota</taxon>
        <taxon>Fungi</taxon>
        <taxon>Dikarya</taxon>
        <taxon>Ascomycota</taxon>
        <taxon>Pezizomycotina</taxon>
        <taxon>Eurotiomycetes</taxon>
        <taxon>Eurotiomycetidae</taxon>
        <taxon>Eurotiales</taxon>
        <taxon>Aspergillaceae</taxon>
        <taxon>Penicillium</taxon>
    </lineage>
</organism>
<name>A0AAI9T6Z8_PENTH</name>
<keyword evidence="2" id="KW-1185">Reference proteome</keyword>